<evidence type="ECO:0000256" key="1">
    <source>
        <dbReference type="SAM" id="MobiDB-lite"/>
    </source>
</evidence>
<dbReference type="InterPro" id="IPR008613">
    <property type="entry name" value="Excalibur_Ca-bd_domain"/>
</dbReference>
<feature type="compositionally biased region" description="Polar residues" evidence="1">
    <location>
        <begin position="95"/>
        <end position="108"/>
    </location>
</feature>
<evidence type="ECO:0000313" key="5">
    <source>
        <dbReference type="Proteomes" id="UP000621799"/>
    </source>
</evidence>
<dbReference type="Proteomes" id="UP000621799">
    <property type="component" value="Unassembled WGS sequence"/>
</dbReference>
<keyword evidence="2" id="KW-0732">Signal</keyword>
<feature type="compositionally biased region" description="Low complexity" evidence="1">
    <location>
        <begin position="109"/>
        <end position="126"/>
    </location>
</feature>
<feature type="chain" id="PRO_5037680008" evidence="2">
    <location>
        <begin position="24"/>
        <end position="136"/>
    </location>
</feature>
<organism evidence="4 5">
    <name type="scientific">Zarconia navalis LEGE 11467</name>
    <dbReference type="NCBI Taxonomy" id="1828826"/>
    <lineage>
        <taxon>Bacteria</taxon>
        <taxon>Bacillati</taxon>
        <taxon>Cyanobacteriota</taxon>
        <taxon>Cyanophyceae</taxon>
        <taxon>Oscillatoriophycideae</taxon>
        <taxon>Oscillatoriales</taxon>
        <taxon>Oscillatoriales incertae sedis</taxon>
        <taxon>Zarconia</taxon>
        <taxon>Zarconia navalis</taxon>
    </lineage>
</organism>
<evidence type="ECO:0000259" key="3">
    <source>
        <dbReference type="SMART" id="SM00894"/>
    </source>
</evidence>
<gene>
    <name evidence="4" type="ORF">IQ235_12755</name>
</gene>
<dbReference type="AlphaFoldDB" id="A0A928ZAF5"/>
<proteinExistence type="predicted"/>
<accession>A0A928ZAF5</accession>
<feature type="compositionally biased region" description="Polar residues" evidence="1">
    <location>
        <begin position="127"/>
        <end position="136"/>
    </location>
</feature>
<dbReference type="RefSeq" id="WP_264321849.1">
    <property type="nucleotide sequence ID" value="NZ_JADEXN010000226.1"/>
</dbReference>
<feature type="signal peptide" evidence="2">
    <location>
        <begin position="1"/>
        <end position="23"/>
    </location>
</feature>
<reference evidence="4" key="1">
    <citation type="submission" date="2020-10" db="EMBL/GenBank/DDBJ databases">
        <authorList>
            <person name="Castelo-Branco R."/>
            <person name="Eusebio N."/>
            <person name="Adriana R."/>
            <person name="Vieira A."/>
            <person name="Brugerolle De Fraissinette N."/>
            <person name="Rezende De Castro R."/>
            <person name="Schneider M.P."/>
            <person name="Vasconcelos V."/>
            <person name="Leao P.N."/>
        </authorList>
    </citation>
    <scope>NUCLEOTIDE SEQUENCE</scope>
    <source>
        <strain evidence="4">LEGE 11467</strain>
    </source>
</reference>
<dbReference type="SMART" id="SM00894">
    <property type="entry name" value="Excalibur"/>
    <property type="match status" value="1"/>
</dbReference>
<feature type="region of interest" description="Disordered" evidence="1">
    <location>
        <begin position="76"/>
        <end position="136"/>
    </location>
</feature>
<evidence type="ECO:0000256" key="2">
    <source>
        <dbReference type="SAM" id="SignalP"/>
    </source>
</evidence>
<keyword evidence="5" id="KW-1185">Reference proteome</keyword>
<feature type="domain" description="Excalibur calcium-binding" evidence="3">
    <location>
        <begin position="38"/>
        <end position="75"/>
    </location>
</feature>
<dbReference type="EMBL" id="JADEXN010000226">
    <property type="protein sequence ID" value="MBE9041651.1"/>
    <property type="molecule type" value="Genomic_DNA"/>
</dbReference>
<comment type="caution">
    <text evidence="4">The sequence shown here is derived from an EMBL/GenBank/DDBJ whole genome shotgun (WGS) entry which is preliminary data.</text>
</comment>
<sequence length="136" mass="14526">MRVAIGLALLTGTLSLSVFSVFAQPSRNVSNLPSCVNGDCNCDDFGTWQEAQRVLDAYQGDPFRLDTDLDGIACENLTGAPPYNSTPRSTYRPPSGSTNAPGSNRGDTNSPNPNSPNSNSPNSNPPRNTQPIRALW</sequence>
<name>A0A928ZAF5_9CYAN</name>
<protein>
    <submittedName>
        <fullName evidence="4">Excalibur calcium-binding domain-containing protein</fullName>
    </submittedName>
</protein>
<evidence type="ECO:0000313" key="4">
    <source>
        <dbReference type="EMBL" id="MBE9041651.1"/>
    </source>
</evidence>